<protein>
    <submittedName>
        <fullName evidence="2">Uncharacterized protein</fullName>
    </submittedName>
</protein>
<keyword evidence="3" id="KW-1185">Reference proteome</keyword>
<sequence length="442" mass="49784">MKTQGRQDVGMEETLTQGEDPNDTRAARTRRASEEPDPRDPANIPHKRVHRVQQQQQTESNIPHSRSPREEFLKVVVEDGQGAHSESPLHFRPASGFQFPTFQLGRSPGSSSRGRSSRFQSATRIPSRFNTNSRVEPEIVQDDVISPESQRFYPTFNGRHSPFSPSRQPFFPSPVLPSRVPGHRGGRFIPHTAGHHLESTGPRDFHNSFHAGSPGGGREAFHKPDFSFTSSRRPFHREQEFENHDNSLLGSGNFEVLSGGTFYDNDDPNLHHQEYDHLLGDGYGTFPGVQSQPHTNNYVDDFFSNFRDFSEFAARKSDEGESTTFLDEEPYFTRGFASEHIPRQVAAESTQHLDTSSGILVQKEGKSTQNPNKITHTTSPDKKLSTDTNSTTTTKTTTTTKPHKHRQPKNIQDVLDEVDPRPSEHTSTTIDIDEKDPMIAMF</sequence>
<feature type="region of interest" description="Disordered" evidence="1">
    <location>
        <begin position="362"/>
        <end position="412"/>
    </location>
</feature>
<organism evidence="2 3">
    <name type="scientific">Petrolisthes cinctipes</name>
    <name type="common">Flat porcelain crab</name>
    <dbReference type="NCBI Taxonomy" id="88211"/>
    <lineage>
        <taxon>Eukaryota</taxon>
        <taxon>Metazoa</taxon>
        <taxon>Ecdysozoa</taxon>
        <taxon>Arthropoda</taxon>
        <taxon>Crustacea</taxon>
        <taxon>Multicrustacea</taxon>
        <taxon>Malacostraca</taxon>
        <taxon>Eumalacostraca</taxon>
        <taxon>Eucarida</taxon>
        <taxon>Decapoda</taxon>
        <taxon>Pleocyemata</taxon>
        <taxon>Anomura</taxon>
        <taxon>Galatheoidea</taxon>
        <taxon>Porcellanidae</taxon>
        <taxon>Petrolisthes</taxon>
    </lineage>
</organism>
<feature type="compositionally biased region" description="Polar residues" evidence="1">
    <location>
        <begin position="367"/>
        <end position="378"/>
    </location>
</feature>
<feature type="compositionally biased region" description="Low complexity" evidence="1">
    <location>
        <begin position="386"/>
        <end position="400"/>
    </location>
</feature>
<name>A0AAE1BUH8_PETCI</name>
<evidence type="ECO:0000256" key="1">
    <source>
        <dbReference type="SAM" id="MobiDB-lite"/>
    </source>
</evidence>
<evidence type="ECO:0000313" key="3">
    <source>
        <dbReference type="Proteomes" id="UP001286313"/>
    </source>
</evidence>
<feature type="compositionally biased region" description="Basic and acidic residues" evidence="1">
    <location>
        <begin position="67"/>
        <end position="77"/>
    </location>
</feature>
<dbReference type="AlphaFoldDB" id="A0AAE1BUH8"/>
<evidence type="ECO:0000313" key="2">
    <source>
        <dbReference type="EMBL" id="KAK3857301.1"/>
    </source>
</evidence>
<feature type="compositionally biased region" description="Basic and acidic residues" evidence="1">
    <location>
        <begin position="22"/>
        <end position="40"/>
    </location>
</feature>
<accession>A0AAE1BUH8</accession>
<reference evidence="2" key="1">
    <citation type="submission" date="2023-10" db="EMBL/GenBank/DDBJ databases">
        <title>Genome assemblies of two species of porcelain crab, Petrolisthes cinctipes and Petrolisthes manimaculis (Anomura: Porcellanidae).</title>
        <authorList>
            <person name="Angst P."/>
        </authorList>
    </citation>
    <scope>NUCLEOTIDE SEQUENCE</scope>
    <source>
        <strain evidence="2">PB745_01</strain>
        <tissue evidence="2">Gill</tissue>
    </source>
</reference>
<dbReference type="Proteomes" id="UP001286313">
    <property type="component" value="Unassembled WGS sequence"/>
</dbReference>
<gene>
    <name evidence="2" type="ORF">Pcinc_036441</name>
</gene>
<dbReference type="EMBL" id="JAWQEG010005639">
    <property type="protein sequence ID" value="KAK3857301.1"/>
    <property type="molecule type" value="Genomic_DNA"/>
</dbReference>
<feature type="region of interest" description="Disordered" evidence="1">
    <location>
        <begin position="1"/>
        <end position="128"/>
    </location>
</feature>
<proteinExistence type="predicted"/>
<feature type="compositionally biased region" description="Low complexity" evidence="1">
    <location>
        <begin position="105"/>
        <end position="118"/>
    </location>
</feature>
<feature type="compositionally biased region" description="Polar residues" evidence="1">
    <location>
        <begin position="119"/>
        <end position="128"/>
    </location>
</feature>
<comment type="caution">
    <text evidence="2">The sequence shown here is derived from an EMBL/GenBank/DDBJ whole genome shotgun (WGS) entry which is preliminary data.</text>
</comment>